<evidence type="ECO:0000256" key="1">
    <source>
        <dbReference type="ARBA" id="ARBA00022741"/>
    </source>
</evidence>
<evidence type="ECO:0000313" key="7">
    <source>
        <dbReference type="Proteomes" id="UP000182584"/>
    </source>
</evidence>
<dbReference type="Pfam" id="PF07726">
    <property type="entry name" value="AAA_3"/>
    <property type="match status" value="1"/>
</dbReference>
<dbReference type="GO" id="GO:0016887">
    <property type="term" value="F:ATP hydrolysis activity"/>
    <property type="evidence" value="ECO:0007669"/>
    <property type="project" value="InterPro"/>
</dbReference>
<gene>
    <name evidence="6" type="ORF">SAMN04487884_11341</name>
</gene>
<dbReference type="EMBL" id="FOGJ01000013">
    <property type="protein sequence ID" value="SER89384.1"/>
    <property type="molecule type" value="Genomic_DNA"/>
</dbReference>
<reference evidence="6 7" key="1">
    <citation type="submission" date="2016-10" db="EMBL/GenBank/DDBJ databases">
        <authorList>
            <person name="de Groot N.N."/>
        </authorList>
    </citation>
    <scope>NUCLEOTIDE SEQUENCE [LARGE SCALE GENOMIC DNA]</scope>
    <source>
        <strain evidence="6 7">AR40</strain>
    </source>
</reference>
<keyword evidence="2" id="KW-0067">ATP-binding</keyword>
<dbReference type="CDD" id="cd00009">
    <property type="entry name" value="AAA"/>
    <property type="match status" value="1"/>
</dbReference>
<evidence type="ECO:0000256" key="3">
    <source>
        <dbReference type="ARBA" id="ARBA00061607"/>
    </source>
</evidence>
<feature type="domain" description="ChlI/MoxR AAA lid" evidence="5">
    <location>
        <begin position="229"/>
        <end position="297"/>
    </location>
</feature>
<protein>
    <submittedName>
        <fullName evidence="6">MoxR-like ATPase</fullName>
    </submittedName>
</protein>
<dbReference type="AlphaFoldDB" id="A0A1H9SX49"/>
<dbReference type="InterPro" id="IPR050764">
    <property type="entry name" value="CbbQ/NirQ/NorQ/GpvN"/>
</dbReference>
<dbReference type="SUPFAM" id="SSF52540">
    <property type="entry name" value="P-loop containing nucleoside triphosphate hydrolases"/>
    <property type="match status" value="1"/>
</dbReference>
<dbReference type="RefSeq" id="WP_022759532.1">
    <property type="nucleotide sequence ID" value="NZ_FOGJ01000013.1"/>
</dbReference>
<evidence type="ECO:0000259" key="4">
    <source>
        <dbReference type="Pfam" id="PF07726"/>
    </source>
</evidence>
<dbReference type="PIRSF" id="PIRSF002849">
    <property type="entry name" value="AAA_ATPase_chaperone_MoxR_prd"/>
    <property type="match status" value="1"/>
</dbReference>
<evidence type="ECO:0000256" key="2">
    <source>
        <dbReference type="ARBA" id="ARBA00022840"/>
    </source>
</evidence>
<evidence type="ECO:0000313" key="6">
    <source>
        <dbReference type="EMBL" id="SER89384.1"/>
    </source>
</evidence>
<dbReference type="Proteomes" id="UP000182584">
    <property type="component" value="Unassembled WGS sequence"/>
</dbReference>
<dbReference type="Pfam" id="PF17863">
    <property type="entry name" value="AAA_lid_2"/>
    <property type="match status" value="1"/>
</dbReference>
<keyword evidence="1" id="KW-0547">Nucleotide-binding</keyword>
<name>A0A1H9SX49_BUTFI</name>
<accession>A0A1H9SX49</accession>
<dbReference type="InterPro" id="IPR027417">
    <property type="entry name" value="P-loop_NTPase"/>
</dbReference>
<dbReference type="PANTHER" id="PTHR42759:SF5">
    <property type="entry name" value="METHANOL DEHYDROGENASE REGULATOR"/>
    <property type="match status" value="1"/>
</dbReference>
<feature type="domain" description="ATPase AAA-3" evidence="4">
    <location>
        <begin position="36"/>
        <end position="166"/>
    </location>
</feature>
<dbReference type="FunFam" id="3.40.50.300:FF:000640">
    <property type="entry name" value="MoxR family ATPase"/>
    <property type="match status" value="1"/>
</dbReference>
<evidence type="ECO:0000259" key="5">
    <source>
        <dbReference type="Pfam" id="PF17863"/>
    </source>
</evidence>
<organism evidence="6 7">
    <name type="scientific">Butyrivibrio fibrisolvens</name>
    <dbReference type="NCBI Taxonomy" id="831"/>
    <lineage>
        <taxon>Bacteria</taxon>
        <taxon>Bacillati</taxon>
        <taxon>Bacillota</taxon>
        <taxon>Clostridia</taxon>
        <taxon>Lachnospirales</taxon>
        <taxon>Lachnospiraceae</taxon>
        <taxon>Butyrivibrio</taxon>
    </lineage>
</organism>
<dbReference type="Gene3D" id="3.40.50.300">
    <property type="entry name" value="P-loop containing nucleotide triphosphate hydrolases"/>
    <property type="match status" value="1"/>
</dbReference>
<dbReference type="InterPro" id="IPR011703">
    <property type="entry name" value="ATPase_AAA-3"/>
</dbReference>
<sequence length="312" mass="34108">MNTDKISILKDNIGKVIVGKDRVVELALCALIANGHVLLEDVPGTGKTVLAKSIAASAGIDFERIQFTPDLLPTDITGLNVVNVQNGEFSFHKGPVFTSILLADEINRATPRTQAGLLECMEERQVTVDGVTRKLPDPFFVIATQNPIETAGTFPLPEAQLDRFMMKLSMGFPSQDEEKKILERALTGDRLKALEAVVTGEDILAWRQEASSVSVHSELITYITDIVKATRNRSDVAAGVSPRGSIALLRCAQALAFIRGREYVVPEDIKELAVPVLAHRLVIPHTFGKSSSCEDIILKILDEVPVPTEEFR</sequence>
<proteinExistence type="inferred from homology"/>
<dbReference type="InterPro" id="IPR041628">
    <property type="entry name" value="ChlI/MoxR_AAA_lid"/>
</dbReference>
<dbReference type="GO" id="GO:0005524">
    <property type="term" value="F:ATP binding"/>
    <property type="evidence" value="ECO:0007669"/>
    <property type="project" value="UniProtKB-KW"/>
</dbReference>
<dbReference type="PANTHER" id="PTHR42759">
    <property type="entry name" value="MOXR FAMILY PROTEIN"/>
    <property type="match status" value="1"/>
</dbReference>
<dbReference type="eggNOG" id="COG0714">
    <property type="taxonomic scope" value="Bacteria"/>
</dbReference>
<dbReference type="Gene3D" id="1.10.8.80">
    <property type="entry name" value="Magnesium chelatase subunit I, C-Terminal domain"/>
    <property type="match status" value="1"/>
</dbReference>
<comment type="similarity">
    <text evidence="3">Belongs to the MoxR family.</text>
</comment>
<dbReference type="OrthoDB" id="9808397at2"/>